<dbReference type="EMBL" id="CAJVQC010045722">
    <property type="protein sequence ID" value="CAG8781809.1"/>
    <property type="molecule type" value="Genomic_DNA"/>
</dbReference>
<dbReference type="Proteomes" id="UP000789920">
    <property type="component" value="Unassembled WGS sequence"/>
</dbReference>
<evidence type="ECO:0000313" key="2">
    <source>
        <dbReference type="Proteomes" id="UP000789920"/>
    </source>
</evidence>
<reference evidence="1" key="1">
    <citation type="submission" date="2021-06" db="EMBL/GenBank/DDBJ databases">
        <authorList>
            <person name="Kallberg Y."/>
            <person name="Tangrot J."/>
            <person name="Rosling A."/>
        </authorList>
    </citation>
    <scope>NUCLEOTIDE SEQUENCE</scope>
    <source>
        <strain evidence="1">MA461A</strain>
    </source>
</reference>
<accession>A0ACA9R8E2</accession>
<feature type="non-terminal residue" evidence="1">
    <location>
        <position position="1"/>
    </location>
</feature>
<proteinExistence type="predicted"/>
<gene>
    <name evidence="1" type="ORF">RPERSI_LOCUS17701</name>
</gene>
<organism evidence="1 2">
    <name type="scientific">Racocetra persica</name>
    <dbReference type="NCBI Taxonomy" id="160502"/>
    <lineage>
        <taxon>Eukaryota</taxon>
        <taxon>Fungi</taxon>
        <taxon>Fungi incertae sedis</taxon>
        <taxon>Mucoromycota</taxon>
        <taxon>Glomeromycotina</taxon>
        <taxon>Glomeromycetes</taxon>
        <taxon>Diversisporales</taxon>
        <taxon>Gigasporaceae</taxon>
        <taxon>Racocetra</taxon>
    </lineage>
</organism>
<sequence length="59" mass="6533">QLALPNPTESSLGNQMFTCCDYATPFSCGCVLPTPLSKLNRLLRQQHYPILQISGSFCK</sequence>
<name>A0ACA9R8E2_9GLOM</name>
<evidence type="ECO:0000313" key="1">
    <source>
        <dbReference type="EMBL" id="CAG8781809.1"/>
    </source>
</evidence>
<protein>
    <submittedName>
        <fullName evidence="1">21885_t:CDS:1</fullName>
    </submittedName>
</protein>
<comment type="caution">
    <text evidence="1">The sequence shown here is derived from an EMBL/GenBank/DDBJ whole genome shotgun (WGS) entry which is preliminary data.</text>
</comment>
<keyword evidence="2" id="KW-1185">Reference proteome</keyword>